<dbReference type="PROSITE" id="PS51257">
    <property type="entry name" value="PROKAR_LIPOPROTEIN"/>
    <property type="match status" value="1"/>
</dbReference>
<feature type="region of interest" description="Disordered" evidence="1">
    <location>
        <begin position="104"/>
        <end position="128"/>
    </location>
</feature>
<dbReference type="OrthoDB" id="7485566at2759"/>
<dbReference type="AlphaFoldDB" id="A0A1W0W8M3"/>
<comment type="caution">
    <text evidence="2">The sequence shown here is derived from an EMBL/GenBank/DDBJ whole genome shotgun (WGS) entry which is preliminary data.</text>
</comment>
<accession>A0A1W0W8M3</accession>
<dbReference type="Proteomes" id="UP000192578">
    <property type="component" value="Unassembled WGS sequence"/>
</dbReference>
<evidence type="ECO:0000256" key="1">
    <source>
        <dbReference type="SAM" id="MobiDB-lite"/>
    </source>
</evidence>
<evidence type="ECO:0000313" key="2">
    <source>
        <dbReference type="EMBL" id="OQV11564.1"/>
    </source>
</evidence>
<organism evidence="2 3">
    <name type="scientific">Hypsibius exemplaris</name>
    <name type="common">Freshwater tardigrade</name>
    <dbReference type="NCBI Taxonomy" id="2072580"/>
    <lineage>
        <taxon>Eukaryota</taxon>
        <taxon>Metazoa</taxon>
        <taxon>Ecdysozoa</taxon>
        <taxon>Tardigrada</taxon>
        <taxon>Eutardigrada</taxon>
        <taxon>Parachela</taxon>
        <taxon>Hypsibioidea</taxon>
        <taxon>Hypsibiidae</taxon>
        <taxon>Hypsibius</taxon>
    </lineage>
</organism>
<sequence length="239" mass="26524">MRRQCPRQLADCCSNVDGAWCHHLLYSCGAFNLPASKEERKLYLVLLTKSNVNRSTGFYTIWELTKYVTAKPSASKLQIAIIWKMSESKSPERYFSNAGQCDGITNSRNSQQSTQQTPGRVESYTDPPSPADPIVTLVEVWKAVASHPNGSAGGSYGLFHLHLKDMVSGVVGETAKRLTEKLASIINHMLQGAVPANILPLLYGANLIELKRRSRIRSRQYSLPAANEDHQLPCDVAHR</sequence>
<protein>
    <submittedName>
        <fullName evidence="2">Uncharacterized protein</fullName>
    </submittedName>
</protein>
<gene>
    <name evidence="2" type="ORF">BV898_14140</name>
</gene>
<keyword evidence="3" id="KW-1185">Reference proteome</keyword>
<proteinExistence type="predicted"/>
<name>A0A1W0W8M3_HYPEX</name>
<dbReference type="EMBL" id="MTYJ01000168">
    <property type="protein sequence ID" value="OQV11564.1"/>
    <property type="molecule type" value="Genomic_DNA"/>
</dbReference>
<reference evidence="3" key="1">
    <citation type="submission" date="2017-01" db="EMBL/GenBank/DDBJ databases">
        <title>Comparative genomics of anhydrobiosis in the tardigrade Hypsibius dujardini.</title>
        <authorList>
            <person name="Yoshida Y."/>
            <person name="Koutsovoulos G."/>
            <person name="Laetsch D."/>
            <person name="Stevens L."/>
            <person name="Kumar S."/>
            <person name="Horikawa D."/>
            <person name="Ishino K."/>
            <person name="Komine S."/>
            <person name="Tomita M."/>
            <person name="Blaxter M."/>
            <person name="Arakawa K."/>
        </authorList>
    </citation>
    <scope>NUCLEOTIDE SEQUENCE [LARGE SCALE GENOMIC DNA]</scope>
    <source>
        <strain evidence="3">Z151</strain>
    </source>
</reference>
<evidence type="ECO:0000313" key="3">
    <source>
        <dbReference type="Proteomes" id="UP000192578"/>
    </source>
</evidence>
<feature type="compositionally biased region" description="Low complexity" evidence="1">
    <location>
        <begin position="105"/>
        <end position="117"/>
    </location>
</feature>